<organism evidence="1 2">
    <name type="scientific">Tepidibacter formicigenes DSM 15518</name>
    <dbReference type="NCBI Taxonomy" id="1123349"/>
    <lineage>
        <taxon>Bacteria</taxon>
        <taxon>Bacillati</taxon>
        <taxon>Bacillota</taxon>
        <taxon>Clostridia</taxon>
        <taxon>Peptostreptococcales</taxon>
        <taxon>Peptostreptococcaceae</taxon>
        <taxon>Tepidibacter</taxon>
    </lineage>
</organism>
<dbReference type="RefSeq" id="WP_072889034.1">
    <property type="nucleotide sequence ID" value="NZ_FRAE01000035.1"/>
</dbReference>
<protein>
    <submittedName>
        <fullName evidence="1">Competence protein ComFB</fullName>
    </submittedName>
</protein>
<dbReference type="STRING" id="1123349.SAMN02744037_01683"/>
<evidence type="ECO:0000313" key="1">
    <source>
        <dbReference type="EMBL" id="SHK12464.1"/>
    </source>
</evidence>
<dbReference type="OrthoDB" id="5616024at2"/>
<dbReference type="Pfam" id="PF10719">
    <property type="entry name" value="ComFB"/>
    <property type="match status" value="1"/>
</dbReference>
<dbReference type="InterPro" id="IPR019657">
    <property type="entry name" value="ComFB"/>
</dbReference>
<evidence type="ECO:0000313" key="2">
    <source>
        <dbReference type="Proteomes" id="UP000242497"/>
    </source>
</evidence>
<keyword evidence="2" id="KW-1185">Reference proteome</keyword>
<sequence length="91" mass="10497">MYELRNYMEDIVGIYLGKVLQRYNKICKCEKCILDIKAIALNNLPPKYCVSEKGKVFTKINEMNSQFNVDIMNQLVKAVEIVSKNPHNGVE</sequence>
<dbReference type="EMBL" id="FRAE01000035">
    <property type="protein sequence ID" value="SHK12464.1"/>
    <property type="molecule type" value="Genomic_DNA"/>
</dbReference>
<dbReference type="AlphaFoldDB" id="A0A1M6PWV8"/>
<gene>
    <name evidence="1" type="ORF">SAMN02744037_01683</name>
</gene>
<reference evidence="2" key="1">
    <citation type="submission" date="2016-11" db="EMBL/GenBank/DDBJ databases">
        <authorList>
            <person name="Varghese N."/>
            <person name="Submissions S."/>
        </authorList>
    </citation>
    <scope>NUCLEOTIDE SEQUENCE [LARGE SCALE GENOMIC DNA]</scope>
    <source>
        <strain evidence="2">DSM 15518</strain>
    </source>
</reference>
<proteinExistence type="predicted"/>
<name>A0A1M6PWV8_9FIRM</name>
<dbReference type="Proteomes" id="UP000242497">
    <property type="component" value="Unassembled WGS sequence"/>
</dbReference>
<accession>A0A1M6PWV8</accession>